<evidence type="ECO:0000313" key="1">
    <source>
        <dbReference type="EMBL" id="MFD2420091.1"/>
    </source>
</evidence>
<dbReference type="RefSeq" id="WP_378268121.1">
    <property type="nucleotide sequence ID" value="NZ_JBHUKR010000016.1"/>
</dbReference>
<dbReference type="Gene3D" id="1.25.10.10">
    <property type="entry name" value="Leucine-rich Repeat Variant"/>
    <property type="match status" value="1"/>
</dbReference>
<comment type="caution">
    <text evidence="1">The sequence shown here is derived from an EMBL/GenBank/DDBJ whole genome shotgun (WGS) entry which is preliminary data.</text>
</comment>
<gene>
    <name evidence="1" type="ORF">ACFSXZ_27555</name>
</gene>
<dbReference type="InterPro" id="IPR011989">
    <property type="entry name" value="ARM-like"/>
</dbReference>
<dbReference type="Proteomes" id="UP001597417">
    <property type="component" value="Unassembled WGS sequence"/>
</dbReference>
<proteinExistence type="predicted"/>
<sequence>MNTGEPRTIEWLIRELDADSDERAEDAQAVLTSQGRHTDVVPPLLRALPTLGSFGQLCAIEILKELDDRRADQSLLDSENSTVRQWAAEALGRLRVYDAVPALRRAYQASLSRRDPLDSVASVVLRHALTDLGARQPIVPRLTADLQGARGAGFPAWPSTRLIDVIGDLANHRQVTLYFQLWSVEPDGRTRRVDYPRDNTMLDFAQPWPFLVVQARNRAVNGARHAELREDIVASIEWIGERDLAIDPDGSVDGTEST</sequence>
<evidence type="ECO:0000313" key="2">
    <source>
        <dbReference type="Proteomes" id="UP001597417"/>
    </source>
</evidence>
<reference evidence="2" key="1">
    <citation type="journal article" date="2019" name="Int. J. Syst. Evol. Microbiol.">
        <title>The Global Catalogue of Microorganisms (GCM) 10K type strain sequencing project: providing services to taxonomists for standard genome sequencing and annotation.</title>
        <authorList>
            <consortium name="The Broad Institute Genomics Platform"/>
            <consortium name="The Broad Institute Genome Sequencing Center for Infectious Disease"/>
            <person name="Wu L."/>
            <person name="Ma J."/>
        </authorList>
    </citation>
    <scope>NUCLEOTIDE SEQUENCE [LARGE SCALE GENOMIC DNA]</scope>
    <source>
        <strain evidence="2">CGMCC 4.7645</strain>
    </source>
</reference>
<dbReference type="SUPFAM" id="SSF48371">
    <property type="entry name" value="ARM repeat"/>
    <property type="match status" value="1"/>
</dbReference>
<dbReference type="InterPro" id="IPR016024">
    <property type="entry name" value="ARM-type_fold"/>
</dbReference>
<dbReference type="Pfam" id="PF03130">
    <property type="entry name" value="HEAT_PBS"/>
    <property type="match status" value="1"/>
</dbReference>
<organism evidence="1 2">
    <name type="scientific">Amycolatopsis pigmentata</name>
    <dbReference type="NCBI Taxonomy" id="450801"/>
    <lineage>
        <taxon>Bacteria</taxon>
        <taxon>Bacillati</taxon>
        <taxon>Actinomycetota</taxon>
        <taxon>Actinomycetes</taxon>
        <taxon>Pseudonocardiales</taxon>
        <taxon>Pseudonocardiaceae</taxon>
        <taxon>Amycolatopsis</taxon>
    </lineage>
</organism>
<keyword evidence="2" id="KW-1185">Reference proteome</keyword>
<dbReference type="InterPro" id="IPR004155">
    <property type="entry name" value="PBS_lyase_HEAT"/>
</dbReference>
<dbReference type="EMBL" id="JBHUKR010000016">
    <property type="protein sequence ID" value="MFD2420091.1"/>
    <property type="molecule type" value="Genomic_DNA"/>
</dbReference>
<name>A0ABW5FYZ5_9PSEU</name>
<accession>A0ABW5FYZ5</accession>
<protein>
    <submittedName>
        <fullName evidence="1">HEAT repeat domain-containing protein</fullName>
    </submittedName>
</protein>